<evidence type="ECO:0000259" key="2">
    <source>
        <dbReference type="Pfam" id="PF13439"/>
    </source>
</evidence>
<name>A0A382MMQ3_9ZZZZ</name>
<dbReference type="PANTHER" id="PTHR46401:SF2">
    <property type="entry name" value="GLYCOSYLTRANSFERASE WBBK-RELATED"/>
    <property type="match status" value="1"/>
</dbReference>
<dbReference type="GO" id="GO:0016757">
    <property type="term" value="F:glycosyltransferase activity"/>
    <property type="evidence" value="ECO:0007669"/>
    <property type="project" value="TreeGrafter"/>
</dbReference>
<proteinExistence type="predicted"/>
<keyword evidence="1" id="KW-0808">Transferase</keyword>
<dbReference type="GO" id="GO:0009103">
    <property type="term" value="P:lipopolysaccharide biosynthetic process"/>
    <property type="evidence" value="ECO:0007669"/>
    <property type="project" value="TreeGrafter"/>
</dbReference>
<dbReference type="AlphaFoldDB" id="A0A382MMQ3"/>
<dbReference type="Gene3D" id="3.40.50.2000">
    <property type="entry name" value="Glycogen Phosphorylase B"/>
    <property type="match status" value="1"/>
</dbReference>
<reference evidence="3" key="1">
    <citation type="submission" date="2018-05" db="EMBL/GenBank/DDBJ databases">
        <authorList>
            <person name="Lanie J.A."/>
            <person name="Ng W.-L."/>
            <person name="Kazmierczak K.M."/>
            <person name="Andrzejewski T.M."/>
            <person name="Davidsen T.M."/>
            <person name="Wayne K.J."/>
            <person name="Tettelin H."/>
            <person name="Glass J.I."/>
            <person name="Rusch D."/>
            <person name="Podicherti R."/>
            <person name="Tsui H.-C.T."/>
            <person name="Winkler M.E."/>
        </authorList>
    </citation>
    <scope>NUCLEOTIDE SEQUENCE</scope>
</reference>
<feature type="non-terminal residue" evidence="3">
    <location>
        <position position="381"/>
    </location>
</feature>
<evidence type="ECO:0000256" key="1">
    <source>
        <dbReference type="ARBA" id="ARBA00022679"/>
    </source>
</evidence>
<dbReference type="SUPFAM" id="SSF53448">
    <property type="entry name" value="Nucleotide-diphospho-sugar transferases"/>
    <property type="match status" value="1"/>
</dbReference>
<feature type="domain" description="Glycosyltransferase subfamily 4-like N-terminal" evidence="2">
    <location>
        <begin position="223"/>
        <end position="381"/>
    </location>
</feature>
<dbReference type="EMBL" id="UINC01094490">
    <property type="protein sequence ID" value="SVC49768.1"/>
    <property type="molecule type" value="Genomic_DNA"/>
</dbReference>
<evidence type="ECO:0000313" key="3">
    <source>
        <dbReference type="EMBL" id="SVC49768.1"/>
    </source>
</evidence>
<feature type="non-terminal residue" evidence="3">
    <location>
        <position position="1"/>
    </location>
</feature>
<dbReference type="InterPro" id="IPR029044">
    <property type="entry name" value="Nucleotide-diphossugar_trans"/>
</dbReference>
<dbReference type="SUPFAM" id="SSF53756">
    <property type="entry name" value="UDP-Glycosyltransferase/glycogen phosphorylase"/>
    <property type="match status" value="1"/>
</dbReference>
<protein>
    <recommendedName>
        <fullName evidence="2">Glycosyltransferase subfamily 4-like N-terminal domain-containing protein</fullName>
    </recommendedName>
</protein>
<dbReference type="PANTHER" id="PTHR46401">
    <property type="entry name" value="GLYCOSYLTRANSFERASE WBBK-RELATED"/>
    <property type="match status" value="1"/>
</dbReference>
<gene>
    <name evidence="3" type="ORF">METZ01_LOCUS302622</name>
</gene>
<dbReference type="Gene3D" id="3.90.550.10">
    <property type="entry name" value="Spore Coat Polysaccharide Biosynthesis Protein SpsA, Chain A"/>
    <property type="match status" value="1"/>
</dbReference>
<organism evidence="3">
    <name type="scientific">marine metagenome</name>
    <dbReference type="NCBI Taxonomy" id="408172"/>
    <lineage>
        <taxon>unclassified sequences</taxon>
        <taxon>metagenomes</taxon>
        <taxon>ecological metagenomes</taxon>
    </lineage>
</organism>
<accession>A0A382MMQ3</accession>
<dbReference type="InterPro" id="IPR028098">
    <property type="entry name" value="Glyco_trans_4-like_N"/>
</dbReference>
<sequence>EAEKIINFNPEISFVHSDLLYNDRISGDFRLTALQPFFFRTPPLGRGMPYHHQSMVVRKNVFDKTGMFNLRYKISMDFDWVCRLHNHGLNGYYWNDEPVVKMDGGGLSALKEHLVIWESLRALKDNQLLTAKNLYGISVRTMFFLARRSMEILGLSEILGKLKKEKHNRLWQRSRAQAIKHNFSTVKTRPEHIFPTVSTLNWTLSSQKKIGLNGLLIHDYPTGLSRYSYELIRRILTQMKGNSIAYSASPDLNKEFPESTTSSVPHFNYPANFRSNSVRLTWEQLGLRYACRKDKLDLLYSPIAEGILFPRPPQIITIHDLLPFHYPSLLPRWVPYYEYFLPSVIKGSTAVVCISEFTLQEVLERYPKIQEEKLKVIHGGV</sequence>
<dbReference type="Pfam" id="PF13439">
    <property type="entry name" value="Glyco_transf_4"/>
    <property type="match status" value="1"/>
</dbReference>